<dbReference type="EMBL" id="FNNJ01000008">
    <property type="protein sequence ID" value="SDX71660.1"/>
    <property type="molecule type" value="Genomic_DNA"/>
</dbReference>
<dbReference type="Pfam" id="PF01522">
    <property type="entry name" value="Polysacc_deac_1"/>
    <property type="match status" value="1"/>
</dbReference>
<dbReference type="RefSeq" id="WP_090124629.1">
    <property type="nucleotide sequence ID" value="NZ_FNNJ01000008.1"/>
</dbReference>
<dbReference type="GO" id="GO:0016020">
    <property type="term" value="C:membrane"/>
    <property type="evidence" value="ECO:0007669"/>
    <property type="project" value="TreeGrafter"/>
</dbReference>
<dbReference type="STRING" id="762486.SAMN05444411_108121"/>
<dbReference type="InterPro" id="IPR011330">
    <property type="entry name" value="Glyco_hydro/deAcase_b/a-brl"/>
</dbReference>
<sequence>MKKYFVKTPNIVKLFFNKWVWSISKKKGQTIYLTFDDGPTEGITNWVLNELDKYNAKATFFCIGKNVKEHPNIFKNIIDKGHSIGNHTNNHLKSSSTPDVEFLKNVDLAETQINQSKHQNSKLFRPPYGKLKLSVSKKLRKKGYKIIMWDVLSADFDTEISNEKCLHNVIENTTNGSIIVFHDSIKAANKVKFVLPQILEYYTAQGYKFNALD</sequence>
<dbReference type="Gene3D" id="3.20.20.370">
    <property type="entry name" value="Glycoside hydrolase/deacetylase"/>
    <property type="match status" value="1"/>
</dbReference>
<protein>
    <submittedName>
        <fullName evidence="4">Peptidoglycan/xylan/chitin deacetylase, PgdA/CDA1 family</fullName>
    </submittedName>
</protein>
<evidence type="ECO:0000313" key="4">
    <source>
        <dbReference type="EMBL" id="SDX71660.1"/>
    </source>
</evidence>
<name>A0A1H3DZ81_9FLAO</name>
<accession>A0A1H3DZ81</accession>
<proteinExistence type="predicted"/>
<evidence type="ECO:0000313" key="5">
    <source>
        <dbReference type="Proteomes" id="UP000199595"/>
    </source>
</evidence>
<dbReference type="OrthoDB" id="9812065at2"/>
<feature type="domain" description="NodB homology" evidence="3">
    <location>
        <begin position="29"/>
        <end position="210"/>
    </location>
</feature>
<dbReference type="PANTHER" id="PTHR10587">
    <property type="entry name" value="GLYCOSYL TRANSFERASE-RELATED"/>
    <property type="match status" value="1"/>
</dbReference>
<dbReference type="GO" id="GO:0005975">
    <property type="term" value="P:carbohydrate metabolic process"/>
    <property type="evidence" value="ECO:0007669"/>
    <property type="project" value="InterPro"/>
</dbReference>
<dbReference type="GO" id="GO:0016810">
    <property type="term" value="F:hydrolase activity, acting on carbon-nitrogen (but not peptide) bonds"/>
    <property type="evidence" value="ECO:0007669"/>
    <property type="project" value="InterPro"/>
</dbReference>
<organism evidence="4 5">
    <name type="scientific">Lutibacter oricola</name>
    <dbReference type="NCBI Taxonomy" id="762486"/>
    <lineage>
        <taxon>Bacteria</taxon>
        <taxon>Pseudomonadati</taxon>
        <taxon>Bacteroidota</taxon>
        <taxon>Flavobacteriia</taxon>
        <taxon>Flavobacteriales</taxon>
        <taxon>Flavobacteriaceae</taxon>
        <taxon>Lutibacter</taxon>
    </lineage>
</organism>
<keyword evidence="2" id="KW-0378">Hydrolase</keyword>
<dbReference type="InterPro" id="IPR050248">
    <property type="entry name" value="Polysacc_deacetylase_ArnD"/>
</dbReference>
<dbReference type="PANTHER" id="PTHR10587:SF133">
    <property type="entry name" value="CHITIN DEACETYLASE 1-RELATED"/>
    <property type="match status" value="1"/>
</dbReference>
<dbReference type="SUPFAM" id="SSF88713">
    <property type="entry name" value="Glycoside hydrolase/deacetylase"/>
    <property type="match status" value="1"/>
</dbReference>
<dbReference type="GO" id="GO:0046872">
    <property type="term" value="F:metal ion binding"/>
    <property type="evidence" value="ECO:0007669"/>
    <property type="project" value="UniProtKB-KW"/>
</dbReference>
<keyword evidence="5" id="KW-1185">Reference proteome</keyword>
<evidence type="ECO:0000256" key="1">
    <source>
        <dbReference type="ARBA" id="ARBA00022723"/>
    </source>
</evidence>
<evidence type="ECO:0000259" key="3">
    <source>
        <dbReference type="PROSITE" id="PS51677"/>
    </source>
</evidence>
<gene>
    <name evidence="4" type="ORF">SAMN05444411_108121</name>
</gene>
<keyword evidence="1" id="KW-0479">Metal-binding</keyword>
<dbReference type="AlphaFoldDB" id="A0A1H3DZ81"/>
<reference evidence="4 5" key="1">
    <citation type="submission" date="2016-10" db="EMBL/GenBank/DDBJ databases">
        <authorList>
            <person name="de Groot N.N."/>
        </authorList>
    </citation>
    <scope>NUCLEOTIDE SEQUENCE [LARGE SCALE GENOMIC DNA]</scope>
    <source>
        <strain evidence="4 5">DSM 24956</strain>
    </source>
</reference>
<dbReference type="CDD" id="cd10917">
    <property type="entry name" value="CE4_NodB_like_6s_7s"/>
    <property type="match status" value="1"/>
</dbReference>
<dbReference type="Proteomes" id="UP000199595">
    <property type="component" value="Unassembled WGS sequence"/>
</dbReference>
<dbReference type="InterPro" id="IPR002509">
    <property type="entry name" value="NODB_dom"/>
</dbReference>
<evidence type="ECO:0000256" key="2">
    <source>
        <dbReference type="ARBA" id="ARBA00022801"/>
    </source>
</evidence>
<dbReference type="PROSITE" id="PS51677">
    <property type="entry name" value="NODB"/>
    <property type="match status" value="1"/>
</dbReference>